<dbReference type="AlphaFoldDB" id="A0A1D1YGD5"/>
<dbReference type="PANTHER" id="PTHR35722">
    <property type="entry name" value="MAL D 1-ASSOCIATED PROTEIN"/>
    <property type="match status" value="1"/>
</dbReference>
<keyword evidence="2" id="KW-0436">Ligase</keyword>
<reference evidence="2" key="1">
    <citation type="submission" date="2015-07" db="EMBL/GenBank/DDBJ databases">
        <title>Transcriptome Assembly of Anthurium amnicola.</title>
        <authorList>
            <person name="Suzuki J."/>
        </authorList>
    </citation>
    <scope>NUCLEOTIDE SEQUENCE</scope>
</reference>
<protein>
    <submittedName>
        <fullName evidence="2">Aspartate--tRNA ligase</fullName>
    </submittedName>
</protein>
<accession>A0A1D1YGD5</accession>
<dbReference type="EMBL" id="GDJX01014243">
    <property type="protein sequence ID" value="JAT53693.1"/>
    <property type="molecule type" value="Transcribed_RNA"/>
</dbReference>
<feature type="non-terminal residue" evidence="2">
    <location>
        <position position="1"/>
    </location>
</feature>
<dbReference type="GO" id="GO:0016874">
    <property type="term" value="F:ligase activity"/>
    <property type="evidence" value="ECO:0007669"/>
    <property type="project" value="UniProtKB-KW"/>
</dbReference>
<proteinExistence type="predicted"/>
<organism evidence="2">
    <name type="scientific">Anthurium amnicola</name>
    <dbReference type="NCBI Taxonomy" id="1678845"/>
    <lineage>
        <taxon>Eukaryota</taxon>
        <taxon>Viridiplantae</taxon>
        <taxon>Streptophyta</taxon>
        <taxon>Embryophyta</taxon>
        <taxon>Tracheophyta</taxon>
        <taxon>Spermatophyta</taxon>
        <taxon>Magnoliopsida</taxon>
        <taxon>Liliopsida</taxon>
        <taxon>Araceae</taxon>
        <taxon>Pothoideae</taxon>
        <taxon>Potheae</taxon>
        <taxon>Anthurium</taxon>
    </lineage>
</organism>
<feature type="region of interest" description="Disordered" evidence="1">
    <location>
        <begin position="29"/>
        <end position="53"/>
    </location>
</feature>
<feature type="region of interest" description="Disordered" evidence="1">
    <location>
        <begin position="163"/>
        <end position="209"/>
    </location>
</feature>
<dbReference type="PANTHER" id="PTHR35722:SF1">
    <property type="entry name" value="MAL D 1-ASSOCIATED PROTEIN"/>
    <property type="match status" value="1"/>
</dbReference>
<name>A0A1D1YGD5_9ARAE</name>
<feature type="compositionally biased region" description="Low complexity" evidence="1">
    <location>
        <begin position="30"/>
        <end position="43"/>
    </location>
</feature>
<evidence type="ECO:0000256" key="1">
    <source>
        <dbReference type="SAM" id="MobiDB-lite"/>
    </source>
</evidence>
<dbReference type="InterPro" id="IPR053346">
    <property type="entry name" value="Fra_a_1-associated"/>
</dbReference>
<evidence type="ECO:0000313" key="2">
    <source>
        <dbReference type="EMBL" id="JAT53693.1"/>
    </source>
</evidence>
<sequence>VSIAEGILSKASPFLLLQSKEGAEMGWRWSSSSSFSSSSPASGGVEGGGGGRCATRRVVTSTCRTEEVDGRLVRKCDKTEKLLRDCVGGPVEVVESTTEHTEEDVTDRTTDYSASFVSSGGDDIFSFPGLRNDFETIQSSMQGGLDHFLQMAEQMKDEFFGSFGIPSHRGHGPSPQAPDRQIPVEGSLDRGVQDGDSESVYLPGQLRDV</sequence>
<gene>
    <name evidence="2" type="primary">aspS_41</name>
    <name evidence="2" type="ORF">g.112614</name>
</gene>